<dbReference type="OrthoDB" id="6444283at2"/>
<organism evidence="1 2">
    <name type="scientific">Xenorhabdus mauleonii</name>
    <dbReference type="NCBI Taxonomy" id="351675"/>
    <lineage>
        <taxon>Bacteria</taxon>
        <taxon>Pseudomonadati</taxon>
        <taxon>Pseudomonadota</taxon>
        <taxon>Gammaproteobacteria</taxon>
        <taxon>Enterobacterales</taxon>
        <taxon>Morganellaceae</taxon>
        <taxon>Xenorhabdus</taxon>
    </lineage>
</organism>
<accession>A0A1I3XF80</accession>
<evidence type="ECO:0000313" key="2">
    <source>
        <dbReference type="Proteomes" id="UP000198919"/>
    </source>
</evidence>
<evidence type="ECO:0000313" key="1">
    <source>
        <dbReference type="EMBL" id="SFK18185.1"/>
    </source>
</evidence>
<dbReference type="AlphaFoldDB" id="A0A1I3XF80"/>
<name>A0A1I3XF80_9GAMM</name>
<gene>
    <name evidence="1" type="ORF">SAMN05421680_13424</name>
</gene>
<sequence>METTSSQWLFCAGQPYCLQITMAPGSEPAPVQLYWRSVRKKASRLYLGVGQESQELGDGDFRVFRLTETQWQTLVEGNADVEPEQWELLPFTLSELAVHPEFATFDFLGMTETGACEK</sequence>
<dbReference type="Proteomes" id="UP000198919">
    <property type="component" value="Unassembled WGS sequence"/>
</dbReference>
<proteinExistence type="predicted"/>
<protein>
    <submittedName>
        <fullName evidence="1">Uncharacterized protein</fullName>
    </submittedName>
</protein>
<dbReference type="STRING" id="351675.SAMN05421680_13424"/>
<dbReference type="RefSeq" id="WP_092514160.1">
    <property type="nucleotide sequence ID" value="NZ_CAWRBN010000077.1"/>
</dbReference>
<dbReference type="EMBL" id="FORG01000034">
    <property type="protein sequence ID" value="SFK18185.1"/>
    <property type="molecule type" value="Genomic_DNA"/>
</dbReference>
<reference evidence="2" key="1">
    <citation type="submission" date="2016-10" db="EMBL/GenBank/DDBJ databases">
        <authorList>
            <person name="Varghese N."/>
            <person name="Submissions S."/>
        </authorList>
    </citation>
    <scope>NUCLEOTIDE SEQUENCE [LARGE SCALE GENOMIC DNA]</scope>
    <source>
        <strain evidence="2">DSM 17908</strain>
    </source>
</reference>